<evidence type="ECO:0000313" key="3">
    <source>
        <dbReference type="Proteomes" id="UP000630887"/>
    </source>
</evidence>
<dbReference type="Pfam" id="PF01564">
    <property type="entry name" value="Spermine_synth"/>
    <property type="match status" value="1"/>
</dbReference>
<dbReference type="Gene3D" id="3.40.50.150">
    <property type="entry name" value="Vaccinia Virus protein VP39"/>
    <property type="match status" value="1"/>
</dbReference>
<accession>A0A8J3KPC5</accession>
<sequence length="262" mass="28236">MTSRTRPRSVVERVDWGIAELVPDPRRRGGWTLYIDDAAQSYVCLPTPTHLEFTYARRLASVIDAAAPAGHPLRVLHLGGGAMTLPRFVAATRPGSRQDVIESDRKLYTLIRRHLPVTADGIKVRIADARDAVAAAAADEFDLVIADAYQGERIAPELTTERLAAEAARILRPGGMYAVNIVDAPPFVLTRTIAVAAQGHFADTCLLADADIDRDGGQRNVILVAITGPGSLPLDQLARATTQSPRGRLLHGSDLNRAIGQT</sequence>
<proteinExistence type="predicted"/>
<keyword evidence="1" id="KW-0620">Polyamine biosynthesis</keyword>
<dbReference type="AlphaFoldDB" id="A0A8J3KPC5"/>
<gene>
    <name evidence="2" type="ORF">Cco03nite_05080</name>
</gene>
<dbReference type="PANTHER" id="PTHR43317">
    <property type="entry name" value="THERMOSPERMINE SYNTHASE ACAULIS5"/>
    <property type="match status" value="1"/>
</dbReference>
<dbReference type="NCBIfam" id="NF037959">
    <property type="entry name" value="MFS_SpdSyn"/>
    <property type="match status" value="1"/>
</dbReference>
<evidence type="ECO:0000256" key="1">
    <source>
        <dbReference type="ARBA" id="ARBA00023115"/>
    </source>
</evidence>
<keyword evidence="3" id="KW-1185">Reference proteome</keyword>
<dbReference type="GO" id="GO:0006596">
    <property type="term" value="P:polyamine biosynthetic process"/>
    <property type="evidence" value="ECO:0007669"/>
    <property type="project" value="UniProtKB-KW"/>
</dbReference>
<dbReference type="InterPro" id="IPR029063">
    <property type="entry name" value="SAM-dependent_MTases_sf"/>
</dbReference>
<name>A0A8J3KPC5_9ACTN</name>
<dbReference type="EMBL" id="BONI01000002">
    <property type="protein sequence ID" value="GIG03808.1"/>
    <property type="molecule type" value="Genomic_DNA"/>
</dbReference>
<dbReference type="Proteomes" id="UP000630887">
    <property type="component" value="Unassembled WGS sequence"/>
</dbReference>
<evidence type="ECO:0008006" key="4">
    <source>
        <dbReference type="Google" id="ProtNLM"/>
    </source>
</evidence>
<protein>
    <recommendedName>
        <fullName evidence="4">Spermine/spermidine synthase</fullName>
    </recommendedName>
</protein>
<dbReference type="SUPFAM" id="SSF53335">
    <property type="entry name" value="S-adenosyl-L-methionine-dependent methyltransferases"/>
    <property type="match status" value="1"/>
</dbReference>
<dbReference type="PANTHER" id="PTHR43317:SF1">
    <property type="entry name" value="THERMOSPERMINE SYNTHASE ACAULIS5"/>
    <property type="match status" value="1"/>
</dbReference>
<organism evidence="2 3">
    <name type="scientific">Catellatospora coxensis</name>
    <dbReference type="NCBI Taxonomy" id="310354"/>
    <lineage>
        <taxon>Bacteria</taxon>
        <taxon>Bacillati</taxon>
        <taxon>Actinomycetota</taxon>
        <taxon>Actinomycetes</taxon>
        <taxon>Micromonosporales</taxon>
        <taxon>Micromonosporaceae</taxon>
        <taxon>Catellatospora</taxon>
    </lineage>
</organism>
<evidence type="ECO:0000313" key="2">
    <source>
        <dbReference type="EMBL" id="GIG03808.1"/>
    </source>
</evidence>
<comment type="caution">
    <text evidence="2">The sequence shown here is derived from an EMBL/GenBank/DDBJ whole genome shotgun (WGS) entry which is preliminary data.</text>
</comment>
<reference evidence="2 3" key="1">
    <citation type="submission" date="2021-01" db="EMBL/GenBank/DDBJ databases">
        <title>Whole genome shotgun sequence of Catellatospora coxensis NBRC 107359.</title>
        <authorList>
            <person name="Komaki H."/>
            <person name="Tamura T."/>
        </authorList>
    </citation>
    <scope>NUCLEOTIDE SEQUENCE [LARGE SCALE GENOMIC DNA]</scope>
    <source>
        <strain evidence="2 3">NBRC 107359</strain>
    </source>
</reference>